<evidence type="ECO:0000313" key="19">
    <source>
        <dbReference type="Proteomes" id="UP000321580"/>
    </source>
</evidence>
<dbReference type="Gene3D" id="3.40.50.1220">
    <property type="entry name" value="TPP-binding domain"/>
    <property type="match status" value="1"/>
</dbReference>
<feature type="transmembrane region" description="Helical" evidence="16">
    <location>
        <begin position="165"/>
        <end position="184"/>
    </location>
</feature>
<feature type="transmembrane region" description="Helical" evidence="16">
    <location>
        <begin position="60"/>
        <end position="79"/>
    </location>
</feature>
<keyword evidence="9 15" id="KW-0521">NADP</keyword>
<gene>
    <name evidence="18" type="ORF">FRY97_01120</name>
</gene>
<evidence type="ECO:0000256" key="8">
    <source>
        <dbReference type="ARBA" id="ARBA00022692"/>
    </source>
</evidence>
<dbReference type="GO" id="GO:0008750">
    <property type="term" value="F:proton-translocating NAD(P)+ transhydrogenase activity"/>
    <property type="evidence" value="ECO:0007669"/>
    <property type="project" value="UniProtKB-EC"/>
</dbReference>
<dbReference type="EMBL" id="VOOR01000002">
    <property type="protein sequence ID" value="TXB69441.1"/>
    <property type="molecule type" value="Genomic_DNA"/>
</dbReference>
<keyword evidence="11 16" id="KW-1133">Transmembrane helix</keyword>
<comment type="function">
    <text evidence="1 15">The transhydrogenation between NADH and NADP is coupled to respiration and ATP hydrolysis and functions as a proton pump across the membrane.</text>
</comment>
<proteinExistence type="inferred from homology"/>
<evidence type="ECO:0000256" key="2">
    <source>
        <dbReference type="ARBA" id="ARBA00004429"/>
    </source>
</evidence>
<feature type="transmembrane region" description="Helical" evidence="16">
    <location>
        <begin position="190"/>
        <end position="211"/>
    </location>
</feature>
<evidence type="ECO:0000256" key="3">
    <source>
        <dbReference type="ARBA" id="ARBA00007919"/>
    </source>
</evidence>
<dbReference type="RefSeq" id="WP_147165573.1">
    <property type="nucleotide sequence ID" value="NZ_VOOR01000002.1"/>
</dbReference>
<evidence type="ECO:0000256" key="9">
    <source>
        <dbReference type="ARBA" id="ARBA00022857"/>
    </source>
</evidence>
<reference evidence="18 19" key="1">
    <citation type="submission" date="2019-08" db="EMBL/GenBank/DDBJ databases">
        <title>Genome of Phaeodactylibacter luteus.</title>
        <authorList>
            <person name="Bowman J.P."/>
        </authorList>
    </citation>
    <scope>NUCLEOTIDE SEQUENCE [LARGE SCALE GENOMIC DNA]</scope>
    <source>
        <strain evidence="18 19">KCTC 42180</strain>
    </source>
</reference>
<evidence type="ECO:0000256" key="11">
    <source>
        <dbReference type="ARBA" id="ARBA00022989"/>
    </source>
</evidence>
<evidence type="ECO:0000259" key="17">
    <source>
        <dbReference type="Pfam" id="PF02233"/>
    </source>
</evidence>
<comment type="subcellular location">
    <subcellularLocation>
        <location evidence="2">Cell inner membrane</location>
        <topology evidence="2">Multi-pass membrane protein</topology>
    </subcellularLocation>
</comment>
<comment type="similarity">
    <text evidence="3 15">Belongs to the PNT beta subunit family.</text>
</comment>
<keyword evidence="10 15" id="KW-1278">Translocase</keyword>
<keyword evidence="13 15" id="KW-0472">Membrane</keyword>
<name>A0A5C6S614_9BACT</name>
<evidence type="ECO:0000313" key="18">
    <source>
        <dbReference type="EMBL" id="TXB69441.1"/>
    </source>
</evidence>
<organism evidence="18 19">
    <name type="scientific">Phaeodactylibacter luteus</name>
    <dbReference type="NCBI Taxonomy" id="1564516"/>
    <lineage>
        <taxon>Bacteria</taxon>
        <taxon>Pseudomonadati</taxon>
        <taxon>Bacteroidota</taxon>
        <taxon>Saprospiria</taxon>
        <taxon>Saprospirales</taxon>
        <taxon>Haliscomenobacteraceae</taxon>
        <taxon>Phaeodactylibacter</taxon>
    </lineage>
</organism>
<evidence type="ECO:0000256" key="12">
    <source>
        <dbReference type="ARBA" id="ARBA00023027"/>
    </source>
</evidence>
<evidence type="ECO:0000256" key="4">
    <source>
        <dbReference type="ARBA" id="ARBA00012943"/>
    </source>
</evidence>
<comment type="caution">
    <text evidence="18">The sequence shown here is derived from an EMBL/GenBank/DDBJ whole genome shotgun (WGS) entry which is preliminary data.</text>
</comment>
<feature type="transmembrane region" description="Helical" evidence="16">
    <location>
        <begin position="244"/>
        <end position="262"/>
    </location>
</feature>
<dbReference type="OrthoDB" id="9763786at2"/>
<comment type="catalytic activity">
    <reaction evidence="14 15">
        <text>NAD(+) + NADPH + H(+)(in) = NADH + NADP(+) + H(+)(out)</text>
        <dbReference type="Rhea" id="RHEA:47992"/>
        <dbReference type="ChEBI" id="CHEBI:15378"/>
        <dbReference type="ChEBI" id="CHEBI:57540"/>
        <dbReference type="ChEBI" id="CHEBI:57783"/>
        <dbReference type="ChEBI" id="CHEBI:57945"/>
        <dbReference type="ChEBI" id="CHEBI:58349"/>
        <dbReference type="EC" id="7.1.1.1"/>
    </reaction>
</comment>
<feature type="transmembrane region" description="Helical" evidence="16">
    <location>
        <begin position="218"/>
        <end position="238"/>
    </location>
</feature>
<dbReference type="Proteomes" id="UP000321580">
    <property type="component" value="Unassembled WGS sequence"/>
</dbReference>
<dbReference type="InterPro" id="IPR012136">
    <property type="entry name" value="NADH_DH_b"/>
</dbReference>
<evidence type="ECO:0000256" key="5">
    <source>
        <dbReference type="ARBA" id="ARBA00014581"/>
    </source>
</evidence>
<accession>A0A5C6S614</accession>
<evidence type="ECO:0000256" key="15">
    <source>
        <dbReference type="PIRNR" id="PIRNR000204"/>
    </source>
</evidence>
<evidence type="ECO:0000256" key="7">
    <source>
        <dbReference type="ARBA" id="ARBA00022519"/>
    </source>
</evidence>
<dbReference type="PANTHER" id="PTHR44758">
    <property type="entry name" value="NAD(P) TRANSHYDROGENASE SUBUNIT BETA"/>
    <property type="match status" value="1"/>
</dbReference>
<protein>
    <recommendedName>
        <fullName evidence="5 15">NAD(P) transhydrogenase subunit beta</fullName>
        <ecNumber evidence="4 15">7.1.1.1</ecNumber>
    </recommendedName>
    <alternativeName>
        <fullName evidence="15">Nicotinamide nucleotide transhydrogenase subunit beta</fullName>
    </alternativeName>
</protein>
<evidence type="ECO:0000256" key="1">
    <source>
        <dbReference type="ARBA" id="ARBA00003943"/>
    </source>
</evidence>
<dbReference type="SUPFAM" id="SSF52467">
    <property type="entry name" value="DHS-like NAD/FAD-binding domain"/>
    <property type="match status" value="1"/>
</dbReference>
<sequence>MLLEFIINIAYLAGSLAFVWGLRLLSSPDTARKGNIVAGSGMVIAILAALFQPIEGASNNYLWIAGALAVGAAIGLVSAKKVQMTAMPQMVSIFNGLGGACAVVLAYAELFPFYEGSKPLDLAGLSIVLSALLIGGVSFTGSLLAYGKLQGLVNDSQVALPRHSAINLALLAVTLGLGIYLAAAGSSGSLALGSLFMALSLIYGFSFVAPIGGADMPVVISLLNSFTGLSAAVTGLIYGSQFMLVGGILVGASGTILTVLMCDAMNRSLLNVLIGGFGGGGSSSAAGQADGLVAKEVSLNDAAIQLFYASSAIIVPGYGLAVAQAQKVCKEVDELLEKNGVEVRYAIHPVAGRMPGHMNVLLAEADVPYPKLLDLEEANAALKDTDIVVIVGANDVVNPAADDDPGSPIYGMPVLKVWDAKNVIVLKRSMSPGYAGIQNPLFFHDKTRMLFGDAKDSLAKLAGEIKSL</sequence>
<dbReference type="InterPro" id="IPR029035">
    <property type="entry name" value="DHS-like_NAD/FAD-binding_dom"/>
</dbReference>
<evidence type="ECO:0000256" key="16">
    <source>
        <dbReference type="SAM" id="Phobius"/>
    </source>
</evidence>
<dbReference type="GO" id="GO:0005886">
    <property type="term" value="C:plasma membrane"/>
    <property type="evidence" value="ECO:0007669"/>
    <property type="project" value="UniProtKB-SubCell"/>
</dbReference>
<keyword evidence="6 15" id="KW-1003">Cell membrane</keyword>
<keyword evidence="8 16" id="KW-0812">Transmembrane</keyword>
<dbReference type="InterPro" id="IPR034300">
    <property type="entry name" value="PNTB-like"/>
</dbReference>
<evidence type="ECO:0000256" key="6">
    <source>
        <dbReference type="ARBA" id="ARBA00022475"/>
    </source>
</evidence>
<evidence type="ECO:0000256" key="14">
    <source>
        <dbReference type="ARBA" id="ARBA00048202"/>
    </source>
</evidence>
<dbReference type="PIRSF" id="PIRSF000204">
    <property type="entry name" value="PNTB"/>
    <property type="match status" value="1"/>
</dbReference>
<keyword evidence="19" id="KW-1185">Reference proteome</keyword>
<dbReference type="GO" id="GO:0050661">
    <property type="term" value="F:NADP binding"/>
    <property type="evidence" value="ECO:0007669"/>
    <property type="project" value="InterPro"/>
</dbReference>
<evidence type="ECO:0000256" key="13">
    <source>
        <dbReference type="ARBA" id="ARBA00023136"/>
    </source>
</evidence>
<dbReference type="AlphaFoldDB" id="A0A5C6S614"/>
<feature type="transmembrane region" description="Helical" evidence="16">
    <location>
        <begin position="122"/>
        <end position="144"/>
    </location>
</feature>
<feature type="domain" description="NADP transhydrogenase beta-like" evidence="17">
    <location>
        <begin position="8"/>
        <end position="462"/>
    </location>
</feature>
<dbReference type="PANTHER" id="PTHR44758:SF1">
    <property type="entry name" value="NAD(P) TRANSHYDROGENASE SUBUNIT BETA"/>
    <property type="match status" value="1"/>
</dbReference>
<feature type="transmembrane region" description="Helical" evidence="16">
    <location>
        <begin position="6"/>
        <end position="24"/>
    </location>
</feature>
<evidence type="ECO:0000256" key="10">
    <source>
        <dbReference type="ARBA" id="ARBA00022967"/>
    </source>
</evidence>
<dbReference type="Pfam" id="PF02233">
    <property type="entry name" value="PNTB"/>
    <property type="match status" value="1"/>
</dbReference>
<keyword evidence="7 15" id="KW-0997">Cell inner membrane</keyword>
<feature type="transmembrane region" description="Helical" evidence="16">
    <location>
        <begin position="91"/>
        <end position="110"/>
    </location>
</feature>
<feature type="transmembrane region" description="Helical" evidence="16">
    <location>
        <begin position="36"/>
        <end position="54"/>
    </location>
</feature>
<dbReference type="EC" id="7.1.1.1" evidence="4 15"/>
<keyword evidence="12 15" id="KW-0520">NAD</keyword>